<feature type="region of interest" description="Disordered" evidence="2">
    <location>
        <begin position="896"/>
        <end position="916"/>
    </location>
</feature>
<sequence>MASRLIELSCQRFRQGIETEIDRQMQSLQLADVRQGVLEIQTYLRAKQSLRNLDRLSPYLDAVDRYSKAASHLCNGVPFLPYVWAPLMVILRAVRDQTQALDKILGAYAQIGNCLPRLERYQDTFSNDTDFQRLLAFLFEDITEFHTKALALLRKPAWKMFFTSSWGRFEQRFGAILESIGRTSALIDTEAASRSIVEMREWRQDVLEKAAAAEKRWESEQFQALMRWLETSDMPHQSRYDWLRDRACQGTGSWILSHTKFRAWMGRQRGNPVLWMNGKPGSGKSVLCSQIVRFLQADKNRHVVFIFGTRQTHLSSYDIQTHIMRAIVAQLLRLNNDMVALLYDRYLAKSQPSSALVLRGLLVEILQEFEELHMVVDGVDELPTTEHRAVINDLVSLVKKSNGALKLLISSQDIPSIRPSLAARPTLPLSHEKKAVAGDIAILVESAMDDLSESFGGALPDRLKDDLTTKILGKSDGMILWVHLVFSLLRFSSNVQELRACVEGVPPDLKSLYRQILNNITARCASPFQLNRVKRIFGWLIFSKDGPRAKKHDILIGSTLCPGTETIDRDSRPFPTSLDICKPLIEDGPHGTVTIVHSTVTEHLLSPESGPFINERDATYSLAFACVSQTVNSLDLALTNHHDEQLLQVCLGLYGLHDYAEEYWISHILDAMAIGRQDGRAPLTQLLGALCQKHAEVAARLRIPEPQSYSPTAAEKTDEMLTAEELERLSHIPELGNLIIHVKTRRAHRADALRSTGASAACSPRSALEFVDNKYRELARQILGLAVSRQLPAEEVLAFQQQYATTAYPCPHDGCGRRRFGFVSFSELKDHLVTDHSPGFKCYQHACGYNDVGFPSRRSLQAHVRKYHVRAKPRTVPKTIRRSQKTISRTATNLLTQTQLEESPSQPRSGISPVHQAFGAEQGPQNWQELPQSIDVLKDFDFDAFLRDANSDGPTQQEDKGEGHLQNVAELMYTPPEDMQQKVAGLWDQVDDMTHAIAMPDYYPIKWPSPEEFVSPGPMDPDPVLPAAEEGDGKREDPRDYPLPRNKSTGKDEIHLGSVNTAPSQDNPEWVWEGPGGLLDSQNHLAQGLPYLYTPTGIHAKEATQAQEPPLALPRHFSPYGHYNELKNSEVESKPTNPHADEIEQMQRLRTPQQNRLHNLRLQQQNRLRQQAEQQNRLRQQVEQQNRVRPWTTEKTEIWDMNNSNDASGQQEMERHRITQNGQQAHSEHVATVTAAQPENNQNGVQVAEARARTDDLAFQDYQIQLMLAEQKNKKRLRERRSLTQNG</sequence>
<name>A0AAV9HZ57_9PEZI</name>
<dbReference type="PANTHER" id="PTHR10039:SF14">
    <property type="entry name" value="NACHT DOMAIN-CONTAINING PROTEIN"/>
    <property type="match status" value="1"/>
</dbReference>
<evidence type="ECO:0000313" key="4">
    <source>
        <dbReference type="EMBL" id="KAK4464979.1"/>
    </source>
</evidence>
<dbReference type="PROSITE" id="PS50837">
    <property type="entry name" value="NACHT"/>
    <property type="match status" value="1"/>
</dbReference>
<dbReference type="InterPro" id="IPR013087">
    <property type="entry name" value="Znf_C2H2_type"/>
</dbReference>
<keyword evidence="1" id="KW-0677">Repeat</keyword>
<dbReference type="Proteomes" id="UP001321749">
    <property type="component" value="Unassembled WGS sequence"/>
</dbReference>
<dbReference type="InterPro" id="IPR056125">
    <property type="entry name" value="DUF7708"/>
</dbReference>
<gene>
    <name evidence="4" type="ORF">QBC42DRAFT_29306</name>
</gene>
<dbReference type="Gene3D" id="3.40.50.300">
    <property type="entry name" value="P-loop containing nucleotide triphosphate hydrolases"/>
    <property type="match status" value="1"/>
</dbReference>
<organism evidence="4 5">
    <name type="scientific">Cladorrhinum samala</name>
    <dbReference type="NCBI Taxonomy" id="585594"/>
    <lineage>
        <taxon>Eukaryota</taxon>
        <taxon>Fungi</taxon>
        <taxon>Dikarya</taxon>
        <taxon>Ascomycota</taxon>
        <taxon>Pezizomycotina</taxon>
        <taxon>Sordariomycetes</taxon>
        <taxon>Sordariomycetidae</taxon>
        <taxon>Sordariales</taxon>
        <taxon>Podosporaceae</taxon>
        <taxon>Cladorrhinum</taxon>
    </lineage>
</organism>
<comment type="caution">
    <text evidence="4">The sequence shown here is derived from an EMBL/GenBank/DDBJ whole genome shotgun (WGS) entry which is preliminary data.</text>
</comment>
<keyword evidence="5" id="KW-1185">Reference proteome</keyword>
<feature type="region of interest" description="Disordered" evidence="2">
    <location>
        <begin position="1013"/>
        <end position="1068"/>
    </location>
</feature>
<dbReference type="InterPro" id="IPR027417">
    <property type="entry name" value="P-loop_NTPase"/>
</dbReference>
<proteinExistence type="predicted"/>
<evidence type="ECO:0000256" key="1">
    <source>
        <dbReference type="ARBA" id="ARBA00022737"/>
    </source>
</evidence>
<dbReference type="InterPro" id="IPR056884">
    <property type="entry name" value="NPHP3-like_N"/>
</dbReference>
<dbReference type="InterPro" id="IPR007111">
    <property type="entry name" value="NACHT_NTPase"/>
</dbReference>
<reference evidence="4" key="1">
    <citation type="journal article" date="2023" name="Mol. Phylogenet. Evol.">
        <title>Genome-scale phylogeny and comparative genomics of the fungal order Sordariales.</title>
        <authorList>
            <person name="Hensen N."/>
            <person name="Bonometti L."/>
            <person name="Westerberg I."/>
            <person name="Brannstrom I.O."/>
            <person name="Guillou S."/>
            <person name="Cros-Aarteil S."/>
            <person name="Calhoun S."/>
            <person name="Haridas S."/>
            <person name="Kuo A."/>
            <person name="Mondo S."/>
            <person name="Pangilinan J."/>
            <person name="Riley R."/>
            <person name="LaButti K."/>
            <person name="Andreopoulos B."/>
            <person name="Lipzen A."/>
            <person name="Chen C."/>
            <person name="Yan M."/>
            <person name="Daum C."/>
            <person name="Ng V."/>
            <person name="Clum A."/>
            <person name="Steindorff A."/>
            <person name="Ohm R.A."/>
            <person name="Martin F."/>
            <person name="Silar P."/>
            <person name="Natvig D.O."/>
            <person name="Lalanne C."/>
            <person name="Gautier V."/>
            <person name="Ament-Velasquez S.L."/>
            <person name="Kruys A."/>
            <person name="Hutchinson M.I."/>
            <person name="Powell A.J."/>
            <person name="Barry K."/>
            <person name="Miller A.N."/>
            <person name="Grigoriev I.V."/>
            <person name="Debuchy R."/>
            <person name="Gladieux P."/>
            <person name="Hiltunen Thoren M."/>
            <person name="Johannesson H."/>
        </authorList>
    </citation>
    <scope>NUCLEOTIDE SEQUENCE</scope>
    <source>
        <strain evidence="4">PSN324</strain>
    </source>
</reference>
<evidence type="ECO:0000313" key="5">
    <source>
        <dbReference type="Proteomes" id="UP001321749"/>
    </source>
</evidence>
<dbReference type="SMART" id="SM00355">
    <property type="entry name" value="ZnF_C2H2"/>
    <property type="match status" value="2"/>
</dbReference>
<accession>A0AAV9HZ57</accession>
<feature type="compositionally biased region" description="Polar residues" evidence="2">
    <location>
        <begin position="1058"/>
        <end position="1067"/>
    </location>
</feature>
<reference evidence="4" key="2">
    <citation type="submission" date="2023-06" db="EMBL/GenBank/DDBJ databases">
        <authorList>
            <consortium name="Lawrence Berkeley National Laboratory"/>
            <person name="Mondo S.J."/>
            <person name="Hensen N."/>
            <person name="Bonometti L."/>
            <person name="Westerberg I."/>
            <person name="Brannstrom I.O."/>
            <person name="Guillou S."/>
            <person name="Cros-Aarteil S."/>
            <person name="Calhoun S."/>
            <person name="Haridas S."/>
            <person name="Kuo A."/>
            <person name="Pangilinan J."/>
            <person name="Riley R."/>
            <person name="Labutti K."/>
            <person name="Andreopoulos B."/>
            <person name="Lipzen A."/>
            <person name="Chen C."/>
            <person name="Yanf M."/>
            <person name="Daum C."/>
            <person name="Ng V."/>
            <person name="Clum A."/>
            <person name="Steindorff A."/>
            <person name="Ohm R."/>
            <person name="Martin F."/>
            <person name="Silar P."/>
            <person name="Natvig D."/>
            <person name="Lalanne C."/>
            <person name="Gautier V."/>
            <person name="Ament-Velasquez S.L."/>
            <person name="Kruys A."/>
            <person name="Hutchinson M.I."/>
            <person name="Powell A.J."/>
            <person name="Barry K."/>
            <person name="Miller A.N."/>
            <person name="Grigoriev I.V."/>
            <person name="Debuchy R."/>
            <person name="Gladieux P."/>
            <person name="Thoren M.H."/>
            <person name="Johannesson H."/>
        </authorList>
    </citation>
    <scope>NUCLEOTIDE SEQUENCE</scope>
    <source>
        <strain evidence="4">PSN324</strain>
    </source>
</reference>
<dbReference type="Pfam" id="PF24883">
    <property type="entry name" value="NPHP3_N"/>
    <property type="match status" value="1"/>
</dbReference>
<protein>
    <recommendedName>
        <fullName evidence="3">NACHT domain-containing protein</fullName>
    </recommendedName>
</protein>
<dbReference type="Pfam" id="PF24809">
    <property type="entry name" value="DUF7708"/>
    <property type="match status" value="1"/>
</dbReference>
<evidence type="ECO:0000259" key="3">
    <source>
        <dbReference type="PROSITE" id="PS50837"/>
    </source>
</evidence>
<dbReference type="PANTHER" id="PTHR10039">
    <property type="entry name" value="AMELOGENIN"/>
    <property type="match status" value="1"/>
</dbReference>
<feature type="domain" description="NACHT" evidence="3">
    <location>
        <begin position="272"/>
        <end position="425"/>
    </location>
</feature>
<dbReference type="SUPFAM" id="SSF52540">
    <property type="entry name" value="P-loop containing nucleoside triphosphate hydrolases"/>
    <property type="match status" value="1"/>
</dbReference>
<feature type="compositionally biased region" description="Polar residues" evidence="2">
    <location>
        <begin position="896"/>
        <end position="909"/>
    </location>
</feature>
<dbReference type="EMBL" id="MU864943">
    <property type="protein sequence ID" value="KAK4464979.1"/>
    <property type="molecule type" value="Genomic_DNA"/>
</dbReference>
<feature type="region of interest" description="Disordered" evidence="2">
    <location>
        <begin position="1168"/>
        <end position="1189"/>
    </location>
</feature>
<evidence type="ECO:0000256" key="2">
    <source>
        <dbReference type="SAM" id="MobiDB-lite"/>
    </source>
</evidence>
<feature type="compositionally biased region" description="Basic and acidic residues" evidence="2">
    <location>
        <begin position="1031"/>
        <end position="1042"/>
    </location>
</feature>